<reference evidence="1" key="1">
    <citation type="submission" date="2022-06" db="EMBL/GenBank/DDBJ databases">
        <title>Phylogenomic reconstructions and comparative analyses of Kickxellomycotina fungi.</title>
        <authorList>
            <person name="Reynolds N.K."/>
            <person name="Stajich J.E."/>
            <person name="Barry K."/>
            <person name="Grigoriev I.V."/>
            <person name="Crous P."/>
            <person name="Smith M.E."/>
        </authorList>
    </citation>
    <scope>NUCLEOTIDE SEQUENCE</scope>
    <source>
        <strain evidence="1">RSA 2271</strain>
    </source>
</reference>
<keyword evidence="2" id="KW-1185">Reference proteome</keyword>
<evidence type="ECO:0000313" key="2">
    <source>
        <dbReference type="Proteomes" id="UP001145114"/>
    </source>
</evidence>
<proteinExistence type="predicted"/>
<protein>
    <submittedName>
        <fullName evidence="1">Uncharacterized protein</fullName>
    </submittedName>
</protein>
<name>A0ACC1HM46_9FUNG</name>
<accession>A0ACC1HM46</accession>
<evidence type="ECO:0000313" key="1">
    <source>
        <dbReference type="EMBL" id="KAJ1677623.1"/>
    </source>
</evidence>
<comment type="caution">
    <text evidence="1">The sequence shown here is derived from an EMBL/GenBank/DDBJ whole genome shotgun (WGS) entry which is preliminary data.</text>
</comment>
<dbReference type="Proteomes" id="UP001145114">
    <property type="component" value="Unassembled WGS sequence"/>
</dbReference>
<dbReference type="EMBL" id="JAMZIH010002171">
    <property type="protein sequence ID" value="KAJ1677623.1"/>
    <property type="molecule type" value="Genomic_DNA"/>
</dbReference>
<sequence length="104" mass="11722">MFATNFYISPYIHICPAKDNDDDEKKTCLDLQMQILGDQALQIVVVYTLPDESEGSSEDVKQQCEAGLLLVHSIIYTLRIMPVRSHYGQIGRAVLDKWFKGSSA</sequence>
<organism evidence="1 2">
    <name type="scientific">Spiromyces aspiralis</name>
    <dbReference type="NCBI Taxonomy" id="68401"/>
    <lineage>
        <taxon>Eukaryota</taxon>
        <taxon>Fungi</taxon>
        <taxon>Fungi incertae sedis</taxon>
        <taxon>Zoopagomycota</taxon>
        <taxon>Kickxellomycotina</taxon>
        <taxon>Kickxellomycetes</taxon>
        <taxon>Kickxellales</taxon>
        <taxon>Kickxellaceae</taxon>
        <taxon>Spiromyces</taxon>
    </lineage>
</organism>
<feature type="non-terminal residue" evidence="1">
    <location>
        <position position="104"/>
    </location>
</feature>
<gene>
    <name evidence="1" type="ORF">EV182_005784</name>
</gene>